<evidence type="ECO:0000313" key="3">
    <source>
        <dbReference type="EMBL" id="EQD73771.1"/>
    </source>
</evidence>
<comment type="similarity">
    <text evidence="1">Belongs to the universal stress protein A family.</text>
</comment>
<name>T1BLB8_9ZZZZ</name>
<evidence type="ECO:0000256" key="1">
    <source>
        <dbReference type="ARBA" id="ARBA00008791"/>
    </source>
</evidence>
<reference evidence="3" key="2">
    <citation type="journal article" date="2014" name="ISME J.">
        <title>Microbial stratification in low pH oxic and suboxic macroscopic growths along an acid mine drainage.</title>
        <authorList>
            <person name="Mendez-Garcia C."/>
            <person name="Mesa V."/>
            <person name="Sprenger R.R."/>
            <person name="Richter M."/>
            <person name="Diez M.S."/>
            <person name="Solano J."/>
            <person name="Bargiela R."/>
            <person name="Golyshina O.V."/>
            <person name="Manteca A."/>
            <person name="Ramos J.L."/>
            <person name="Gallego J.R."/>
            <person name="Llorente I."/>
            <person name="Martins Dos Santos V.A."/>
            <person name="Jensen O.N."/>
            <person name="Pelaez A.I."/>
            <person name="Sanchez J."/>
            <person name="Ferrer M."/>
        </authorList>
    </citation>
    <scope>NUCLEOTIDE SEQUENCE</scope>
</reference>
<dbReference type="SUPFAM" id="SSF52402">
    <property type="entry name" value="Adenine nucleotide alpha hydrolases-like"/>
    <property type="match status" value="2"/>
</dbReference>
<sequence>MYRRLLIPVATPQEVEPLIRFGANLLAPGGEIRLLHVIPTVSMPELTRQWRASVNIVIPAHETGAALDIPVEPEVRAARDVPGEILDLAESHGTDGLLLVLRGDRRRGNPFVGHTASALLQHARCDVIIVNRLALTGARVAKILLPTFGPQPPHKALQLAEQLAVREGGIPIVSLLLSSRTGTPSTTGSDHHQTTARGIPHRLTSVLLAPALFRRRRADPEILLSAAARERYGLMVLGEDGQRDTGPLLTRRFLEQLFRTAPCPVLTLKG</sequence>
<comment type="caution">
    <text evidence="3">The sequence shown here is derived from an EMBL/GenBank/DDBJ whole genome shotgun (WGS) entry which is preliminary data.</text>
</comment>
<feature type="domain" description="UspA" evidence="2">
    <location>
        <begin position="1"/>
        <end position="130"/>
    </location>
</feature>
<dbReference type="Pfam" id="PF00582">
    <property type="entry name" value="Usp"/>
    <property type="match status" value="1"/>
</dbReference>
<dbReference type="PANTHER" id="PTHR46268">
    <property type="entry name" value="STRESS RESPONSE PROTEIN NHAX"/>
    <property type="match status" value="1"/>
</dbReference>
<protein>
    <submittedName>
        <fullName evidence="3">Universal stress protein A</fullName>
    </submittedName>
</protein>
<dbReference type="Gene3D" id="3.40.50.620">
    <property type="entry name" value="HUPs"/>
    <property type="match status" value="2"/>
</dbReference>
<dbReference type="PANTHER" id="PTHR46268:SF6">
    <property type="entry name" value="UNIVERSAL STRESS PROTEIN UP12"/>
    <property type="match status" value="1"/>
</dbReference>
<dbReference type="CDD" id="cd00293">
    <property type="entry name" value="USP-like"/>
    <property type="match status" value="1"/>
</dbReference>
<dbReference type="InterPro" id="IPR006016">
    <property type="entry name" value="UspA"/>
</dbReference>
<proteinExistence type="inferred from homology"/>
<accession>T1BLB8</accession>
<dbReference type="AlphaFoldDB" id="T1BLB8"/>
<dbReference type="EMBL" id="AUZY01001842">
    <property type="protein sequence ID" value="EQD73771.1"/>
    <property type="molecule type" value="Genomic_DNA"/>
</dbReference>
<evidence type="ECO:0000259" key="2">
    <source>
        <dbReference type="Pfam" id="PF00582"/>
    </source>
</evidence>
<organism evidence="3">
    <name type="scientific">mine drainage metagenome</name>
    <dbReference type="NCBI Taxonomy" id="410659"/>
    <lineage>
        <taxon>unclassified sequences</taxon>
        <taxon>metagenomes</taxon>
        <taxon>ecological metagenomes</taxon>
    </lineage>
</organism>
<dbReference type="InterPro" id="IPR014729">
    <property type="entry name" value="Rossmann-like_a/b/a_fold"/>
</dbReference>
<gene>
    <name evidence="3" type="ORF">B1B_03044</name>
</gene>
<reference evidence="3" key="1">
    <citation type="submission" date="2013-08" db="EMBL/GenBank/DDBJ databases">
        <authorList>
            <person name="Mendez C."/>
            <person name="Richter M."/>
            <person name="Ferrer M."/>
            <person name="Sanchez J."/>
        </authorList>
    </citation>
    <scope>NUCLEOTIDE SEQUENCE</scope>
</reference>